<keyword evidence="2" id="KW-0472">Membrane</keyword>
<dbReference type="Pfam" id="PF14559">
    <property type="entry name" value="TPR_19"/>
    <property type="match status" value="1"/>
</dbReference>
<sequence>MLFYLKLAKCKKKYEMFCKSFTIIVLSVIIFFLEFLGCSNVTIRKNSPTSGEGVFLHLKRMEDAFSYFSAGYFFLLERNWEMAADNFEKANEIDPNSERVIKHLATCYFQLGKNEKAINALEKLANQTPQEFSLHYTLATLYEAVDRKKEAISEYEYARKCKITKLDEVFLADSLYRLANIYIELGMIEKSAECFKTMFNMNIIARPAKFHYEIGLKYFEKNIVDMALEHFLKAKKYDPELTFSSFYITLCYDILNDHDTAVEEAKEFLLKEPENWIMRLTLSEIYEKLGKKTERNGEIEKIKEILENNIEIGSRNPREYFLLCQIYSSQNNIDEATKTIEKMRLLPLEAETEKDVHFMLANLYYQCQKYDTVEKELRLAIKIDPDFHEANNFLGYFFAENNRNIDEAITLINRALDSQPKNGAYLDSLGWAYYKKAQIEERDDYLFMALQKLEEAIKLLEDPYIFEHLGDVNYSLGSWYDALGAWEKAKVLYEKTHVYEKQLENVTHKIDKIKRLISLEKNSTKIIKHHLKKKI</sequence>
<proteinExistence type="predicted"/>
<evidence type="ECO:0000256" key="1">
    <source>
        <dbReference type="PROSITE-ProRule" id="PRU00339"/>
    </source>
</evidence>
<dbReference type="PANTHER" id="PTHR12558">
    <property type="entry name" value="CELL DIVISION CYCLE 16,23,27"/>
    <property type="match status" value="1"/>
</dbReference>
<keyword evidence="2" id="KW-0812">Transmembrane</keyword>
<name>Q1Q1F3_KUEST</name>
<keyword evidence="2" id="KW-1133">Transmembrane helix</keyword>
<dbReference type="Pfam" id="PF13181">
    <property type="entry name" value="TPR_8"/>
    <property type="match status" value="1"/>
</dbReference>
<accession>Q1Q1F3</accession>
<evidence type="ECO:0000313" key="3">
    <source>
        <dbReference type="EMBL" id="CAJ73841.1"/>
    </source>
</evidence>
<feature type="transmembrane region" description="Helical" evidence="2">
    <location>
        <begin position="21"/>
        <end position="43"/>
    </location>
</feature>
<feature type="repeat" description="TPR" evidence="1">
    <location>
        <begin position="98"/>
        <end position="131"/>
    </location>
</feature>
<dbReference type="EMBL" id="CT573071">
    <property type="protein sequence ID" value="CAJ73841.1"/>
    <property type="molecule type" value="Genomic_DNA"/>
</dbReference>
<evidence type="ECO:0000256" key="2">
    <source>
        <dbReference type="SAM" id="Phobius"/>
    </source>
</evidence>
<dbReference type="InterPro" id="IPR011990">
    <property type="entry name" value="TPR-like_helical_dom_sf"/>
</dbReference>
<organism evidence="3">
    <name type="scientific">Kuenenia stuttgartiensis</name>
    <dbReference type="NCBI Taxonomy" id="174633"/>
    <lineage>
        <taxon>Bacteria</taxon>
        <taxon>Pseudomonadati</taxon>
        <taxon>Planctomycetota</taxon>
        <taxon>Candidatus Brocadiia</taxon>
        <taxon>Candidatus Brocadiales</taxon>
        <taxon>Candidatus Brocadiaceae</taxon>
        <taxon>Candidatus Kuenenia</taxon>
    </lineage>
</organism>
<dbReference type="AlphaFoldDB" id="Q1Q1F3"/>
<keyword evidence="1" id="KW-0802">TPR repeat</keyword>
<feature type="repeat" description="TPR" evidence="1">
    <location>
        <begin position="354"/>
        <end position="387"/>
    </location>
</feature>
<dbReference type="Gene3D" id="1.25.40.10">
    <property type="entry name" value="Tetratricopeptide repeat domain"/>
    <property type="match status" value="4"/>
</dbReference>
<dbReference type="SMART" id="SM00028">
    <property type="entry name" value="TPR"/>
    <property type="match status" value="9"/>
</dbReference>
<dbReference type="Pfam" id="PF13432">
    <property type="entry name" value="TPR_16"/>
    <property type="match status" value="1"/>
</dbReference>
<reference evidence="3" key="1">
    <citation type="journal article" date="2006" name="Nature">
        <title>Deciphering the evolution and metabolism of an anammox bacterium from a community genome.</title>
        <authorList>
            <person name="Strous M."/>
            <person name="Pelletier E."/>
            <person name="Mangenot S."/>
            <person name="Rattei T."/>
            <person name="Lehner A."/>
            <person name="Taylor M.W."/>
            <person name="Horn M."/>
            <person name="Daims H."/>
            <person name="Bartol-Mavel D."/>
            <person name="Wincker P."/>
            <person name="Barbe V."/>
            <person name="Fonknechten N."/>
            <person name="Vallenet D."/>
            <person name="Segurens B."/>
            <person name="Schenowitz-Truong C."/>
            <person name="Medigue C."/>
            <person name="Collingro A."/>
            <person name="Snel B."/>
            <person name="Dutilh B.E."/>
            <person name="OpDenCamp H.J.M."/>
            <person name="vanDerDrift C."/>
            <person name="Cirpus I."/>
            <person name="vanDePas-Schoonen K.T."/>
            <person name="Harhangi H.R."/>
            <person name="vanNiftrik L."/>
            <person name="Schmid M."/>
            <person name="Keltjens J."/>
            <person name="vanDeVossenberg J."/>
            <person name="Kartal B."/>
            <person name="Meier H."/>
            <person name="Frishman D."/>
            <person name="Huynen M.A."/>
            <person name="Mewes H."/>
            <person name="Weissenbach J."/>
            <person name="Jetten M.S.M."/>
            <person name="Wagner M."/>
            <person name="LePaslier D."/>
        </authorList>
    </citation>
    <scope>NUCLEOTIDE SEQUENCE</scope>
</reference>
<dbReference type="SUPFAM" id="SSF48452">
    <property type="entry name" value="TPR-like"/>
    <property type="match status" value="3"/>
</dbReference>
<dbReference type="InterPro" id="IPR019734">
    <property type="entry name" value="TPR_rpt"/>
</dbReference>
<dbReference type="PROSITE" id="PS50005">
    <property type="entry name" value="TPR"/>
    <property type="match status" value="4"/>
</dbReference>
<reference evidence="3" key="2">
    <citation type="submission" date="2006-01" db="EMBL/GenBank/DDBJ databases">
        <authorList>
            <person name="Genoscope"/>
        </authorList>
    </citation>
    <scope>NUCLEOTIDE SEQUENCE</scope>
</reference>
<dbReference type="PANTHER" id="PTHR12558:SF13">
    <property type="entry name" value="CELL DIVISION CYCLE PROTEIN 27 HOMOLOG"/>
    <property type="match status" value="1"/>
</dbReference>
<feature type="repeat" description="TPR" evidence="1">
    <location>
        <begin position="64"/>
        <end position="97"/>
    </location>
</feature>
<feature type="repeat" description="TPR" evidence="1">
    <location>
        <begin position="208"/>
        <end position="241"/>
    </location>
</feature>
<gene>
    <name evidence="3" type="ORF">kuste3085</name>
</gene>
<protein>
    <submittedName>
        <fullName evidence="3">Uncharacterized protein</fullName>
    </submittedName>
</protein>